<reference evidence="7" key="2">
    <citation type="submission" date="2025-08" db="UniProtKB">
        <authorList>
            <consortium name="RefSeq"/>
        </authorList>
    </citation>
    <scope>IDENTIFICATION</scope>
    <source>
        <tissue evidence="7">Leaf</tissue>
    </source>
</reference>
<organism evidence="6 7">
    <name type="scientific">Camelina sativa</name>
    <name type="common">False flax</name>
    <name type="synonym">Myagrum sativum</name>
    <dbReference type="NCBI Taxonomy" id="90675"/>
    <lineage>
        <taxon>Eukaryota</taxon>
        <taxon>Viridiplantae</taxon>
        <taxon>Streptophyta</taxon>
        <taxon>Embryophyta</taxon>
        <taxon>Tracheophyta</taxon>
        <taxon>Spermatophyta</taxon>
        <taxon>Magnoliopsida</taxon>
        <taxon>eudicotyledons</taxon>
        <taxon>Gunneridae</taxon>
        <taxon>Pentapetalae</taxon>
        <taxon>rosids</taxon>
        <taxon>malvids</taxon>
        <taxon>Brassicales</taxon>
        <taxon>Brassicaceae</taxon>
        <taxon>Camelineae</taxon>
        <taxon>Camelina</taxon>
    </lineage>
</organism>
<feature type="domain" description="Pectinesterase inhibitor" evidence="5">
    <location>
        <begin position="20"/>
        <end position="174"/>
    </location>
</feature>
<feature type="signal peptide" evidence="4">
    <location>
        <begin position="1"/>
        <end position="21"/>
    </location>
</feature>
<dbReference type="InterPro" id="IPR035513">
    <property type="entry name" value="Invertase/methylesterase_inhib"/>
</dbReference>
<sequence length="179" mass="19708">MKFLLYLIVTFFLLLNGFSTAHTLIRDSCKKAAAKNPKFKNDICVKSLETNPQSKAAKDLAGLVVASTKNAASKATSLKGTVDKILKGKKMNKMSEMPLRDCLQLYTDAIDSLNQALAGMKSRDYNTVVTVLSAAMDTPSTCETGFKERKTPQKSPVTKDNDTLYQMILIPLSFTNMLK</sequence>
<dbReference type="InterPro" id="IPR034088">
    <property type="entry name" value="Pla_a_1-like"/>
</dbReference>
<gene>
    <name evidence="7" type="primary">LOC104724679</name>
</gene>
<dbReference type="Gene3D" id="1.20.140.40">
    <property type="entry name" value="Invertase/pectin methylesterase inhibitor family protein"/>
    <property type="match status" value="1"/>
</dbReference>
<dbReference type="RefSeq" id="XP_010441521.1">
    <property type="nucleotide sequence ID" value="XM_010443219.2"/>
</dbReference>
<evidence type="ECO:0000256" key="4">
    <source>
        <dbReference type="SAM" id="SignalP"/>
    </source>
</evidence>
<dbReference type="PANTHER" id="PTHR35357">
    <property type="entry name" value="OS02G0537100 PROTEIN"/>
    <property type="match status" value="1"/>
</dbReference>
<keyword evidence="6" id="KW-1185">Reference proteome</keyword>
<keyword evidence="1 4" id="KW-0732">Signal</keyword>
<proteinExistence type="inferred from homology"/>
<comment type="similarity">
    <text evidence="3">Belongs to the PMEI family.</text>
</comment>
<feature type="chain" id="PRO_5046217828" evidence="4">
    <location>
        <begin position="22"/>
        <end position="179"/>
    </location>
</feature>
<dbReference type="PANTHER" id="PTHR35357:SF15">
    <property type="entry name" value="PLANT INVERTASE_PECTIN METHYLESTERASE INHIBITOR SUPERFAMILY PROTEIN"/>
    <property type="match status" value="1"/>
</dbReference>
<dbReference type="InterPro" id="IPR006501">
    <property type="entry name" value="Pectinesterase_inhib_dom"/>
</dbReference>
<evidence type="ECO:0000313" key="6">
    <source>
        <dbReference type="Proteomes" id="UP000694864"/>
    </source>
</evidence>
<dbReference type="NCBIfam" id="TIGR01614">
    <property type="entry name" value="PME_inhib"/>
    <property type="match status" value="1"/>
</dbReference>
<dbReference type="Pfam" id="PF04043">
    <property type="entry name" value="PMEI"/>
    <property type="match status" value="1"/>
</dbReference>
<name>A0ABM0UI74_CAMSA</name>
<dbReference type="SMART" id="SM00856">
    <property type="entry name" value="PMEI"/>
    <property type="match status" value="1"/>
</dbReference>
<evidence type="ECO:0000259" key="5">
    <source>
        <dbReference type="SMART" id="SM00856"/>
    </source>
</evidence>
<dbReference type="Proteomes" id="UP000694864">
    <property type="component" value="Chromosome 11"/>
</dbReference>
<dbReference type="SUPFAM" id="SSF101148">
    <property type="entry name" value="Plant invertase/pectin methylesterase inhibitor"/>
    <property type="match status" value="1"/>
</dbReference>
<dbReference type="GeneID" id="104724679"/>
<evidence type="ECO:0000256" key="1">
    <source>
        <dbReference type="ARBA" id="ARBA00022729"/>
    </source>
</evidence>
<protein>
    <submittedName>
        <fullName evidence="7">Invertase inhibitor</fullName>
    </submittedName>
</protein>
<evidence type="ECO:0000313" key="7">
    <source>
        <dbReference type="RefSeq" id="XP_010441521.1"/>
    </source>
</evidence>
<keyword evidence="2" id="KW-1015">Disulfide bond</keyword>
<accession>A0ABM0UI74</accession>
<reference evidence="6" key="1">
    <citation type="journal article" date="2014" name="Nat. Commun.">
        <title>The emerging biofuel crop Camelina sativa retains a highly undifferentiated hexaploid genome structure.</title>
        <authorList>
            <person name="Kagale S."/>
            <person name="Koh C."/>
            <person name="Nixon J."/>
            <person name="Bollina V."/>
            <person name="Clarke W.E."/>
            <person name="Tuteja R."/>
            <person name="Spillane C."/>
            <person name="Robinson S.J."/>
            <person name="Links M.G."/>
            <person name="Clarke C."/>
            <person name="Higgins E.E."/>
            <person name="Huebert T."/>
            <person name="Sharpe A.G."/>
            <person name="Parkin I.A."/>
        </authorList>
    </citation>
    <scope>NUCLEOTIDE SEQUENCE [LARGE SCALE GENOMIC DNA]</scope>
    <source>
        <strain evidence="6">cv. DH55</strain>
    </source>
</reference>
<dbReference type="CDD" id="cd15795">
    <property type="entry name" value="PMEI-Pla_a_1_like"/>
    <property type="match status" value="1"/>
</dbReference>
<evidence type="ECO:0000256" key="3">
    <source>
        <dbReference type="ARBA" id="ARBA00038471"/>
    </source>
</evidence>
<evidence type="ECO:0000256" key="2">
    <source>
        <dbReference type="ARBA" id="ARBA00023157"/>
    </source>
</evidence>